<feature type="compositionally biased region" description="Basic residues" evidence="1">
    <location>
        <begin position="213"/>
        <end position="223"/>
    </location>
</feature>
<keyword evidence="3" id="KW-1185">Reference proteome</keyword>
<evidence type="ECO:0000313" key="2">
    <source>
        <dbReference type="EMBL" id="KAK6182999.1"/>
    </source>
</evidence>
<dbReference type="AlphaFoldDB" id="A0AAN8PUS3"/>
<feature type="compositionally biased region" description="Basic and acidic residues" evidence="1">
    <location>
        <begin position="224"/>
        <end position="259"/>
    </location>
</feature>
<protein>
    <submittedName>
        <fullName evidence="2">Uncharacterized protein</fullName>
    </submittedName>
</protein>
<feature type="compositionally biased region" description="Basic residues" evidence="1">
    <location>
        <begin position="260"/>
        <end position="274"/>
    </location>
</feature>
<feature type="region of interest" description="Disordered" evidence="1">
    <location>
        <begin position="210"/>
        <end position="274"/>
    </location>
</feature>
<reference evidence="2 3" key="1">
    <citation type="submission" date="2024-01" db="EMBL/GenBank/DDBJ databases">
        <title>The genome of the rayed Mediterranean limpet Patella caerulea (Linnaeus, 1758).</title>
        <authorList>
            <person name="Anh-Thu Weber A."/>
            <person name="Halstead-Nussloch G."/>
        </authorList>
    </citation>
    <scope>NUCLEOTIDE SEQUENCE [LARGE SCALE GENOMIC DNA]</scope>
    <source>
        <strain evidence="2">AATW-2023a</strain>
        <tissue evidence="2">Whole specimen</tissue>
    </source>
</reference>
<sequence length="274" mass="32013">MKIPTALHCLQNITNSPLPVLSTGDIEIIFQNNETNGETYDRYNYQDPVNWTKINTPPTCSRHYGFKTPQLDHRYPFKTFRTPNLPAFFNLSLSQPVTPRTPMSWRGLDITAITPRLSQNTMLPNDNFVIPTPLIYSSLASFKPNTKINSFGLDILELIDDESKDISCINRQIVSCNEIDLDDDNVIDYVLTITENTQTKCTQSKIETGVERRVKRRKGRHAKRMTEEEAESYRKIRKQKERERRKERKNNFLKEEKGISRRSKRSTRKHVSYR</sequence>
<comment type="caution">
    <text evidence="2">The sequence shown here is derived from an EMBL/GenBank/DDBJ whole genome shotgun (WGS) entry which is preliminary data.</text>
</comment>
<gene>
    <name evidence="2" type="ORF">SNE40_010557</name>
</gene>
<proteinExistence type="predicted"/>
<accession>A0AAN8PUS3</accession>
<name>A0AAN8PUS3_PATCE</name>
<evidence type="ECO:0000313" key="3">
    <source>
        <dbReference type="Proteomes" id="UP001347796"/>
    </source>
</evidence>
<dbReference type="EMBL" id="JAZGQO010000007">
    <property type="protein sequence ID" value="KAK6182999.1"/>
    <property type="molecule type" value="Genomic_DNA"/>
</dbReference>
<organism evidence="2 3">
    <name type="scientific">Patella caerulea</name>
    <name type="common">Rayed Mediterranean limpet</name>
    <dbReference type="NCBI Taxonomy" id="87958"/>
    <lineage>
        <taxon>Eukaryota</taxon>
        <taxon>Metazoa</taxon>
        <taxon>Spiralia</taxon>
        <taxon>Lophotrochozoa</taxon>
        <taxon>Mollusca</taxon>
        <taxon>Gastropoda</taxon>
        <taxon>Patellogastropoda</taxon>
        <taxon>Patelloidea</taxon>
        <taxon>Patellidae</taxon>
        <taxon>Patella</taxon>
    </lineage>
</organism>
<dbReference type="Proteomes" id="UP001347796">
    <property type="component" value="Unassembled WGS sequence"/>
</dbReference>
<evidence type="ECO:0000256" key="1">
    <source>
        <dbReference type="SAM" id="MobiDB-lite"/>
    </source>
</evidence>